<name>D9R386_LACSW</name>
<feature type="domain" description="Peptidase S8/S53" evidence="6">
    <location>
        <begin position="417"/>
        <end position="543"/>
    </location>
</feature>
<dbReference type="Gene3D" id="2.60.120.1290">
    <property type="match status" value="1"/>
</dbReference>
<dbReference type="STRING" id="610130.Closa_2257"/>
<dbReference type="PRINTS" id="PR00723">
    <property type="entry name" value="SUBTILISIN"/>
</dbReference>
<dbReference type="CDD" id="cd07478">
    <property type="entry name" value="Peptidases_S8_CspA-like"/>
    <property type="match status" value="1"/>
</dbReference>
<evidence type="ECO:0000256" key="1">
    <source>
        <dbReference type="ARBA" id="ARBA00011073"/>
    </source>
</evidence>
<proteinExistence type="inferred from homology"/>
<evidence type="ECO:0000256" key="3">
    <source>
        <dbReference type="ARBA" id="ARBA00022801"/>
    </source>
</evidence>
<keyword evidence="8" id="KW-1185">Reference proteome</keyword>
<evidence type="ECO:0000313" key="8">
    <source>
        <dbReference type="Proteomes" id="UP000001662"/>
    </source>
</evidence>
<dbReference type="eggNOG" id="COG1404">
    <property type="taxonomic scope" value="Bacteria"/>
</dbReference>
<dbReference type="PIRSF" id="PIRSF037894">
    <property type="entry name" value="Subtilisin_rel_CspABC"/>
    <property type="match status" value="1"/>
</dbReference>
<dbReference type="GO" id="GO:0005615">
    <property type="term" value="C:extracellular space"/>
    <property type="evidence" value="ECO:0007669"/>
    <property type="project" value="TreeGrafter"/>
</dbReference>
<evidence type="ECO:0000256" key="4">
    <source>
        <dbReference type="ARBA" id="ARBA00022825"/>
    </source>
</evidence>
<dbReference type="RefSeq" id="WP_013272921.1">
    <property type="nucleotide sequence ID" value="NC_014376.1"/>
</dbReference>
<keyword evidence="2" id="KW-0645">Protease</keyword>
<dbReference type="PANTHER" id="PTHR43806">
    <property type="entry name" value="PEPTIDASE S8"/>
    <property type="match status" value="1"/>
</dbReference>
<dbReference type="HOGENOM" id="CLU_025670_0_0_9"/>
<accession>D9R386</accession>
<protein>
    <submittedName>
        <fullName evidence="7">Peptidase S8 and S53 subtilisin kexin sedolisin</fullName>
    </submittedName>
</protein>
<evidence type="ECO:0000256" key="5">
    <source>
        <dbReference type="PROSITE-ProRule" id="PRU01240"/>
    </source>
</evidence>
<keyword evidence="3" id="KW-0378">Hydrolase</keyword>
<dbReference type="Pfam" id="PF00082">
    <property type="entry name" value="Peptidase_S8"/>
    <property type="match status" value="2"/>
</dbReference>
<evidence type="ECO:0000259" key="6">
    <source>
        <dbReference type="Pfam" id="PF00082"/>
    </source>
</evidence>
<dbReference type="Proteomes" id="UP000001662">
    <property type="component" value="Chromosome"/>
</dbReference>
<keyword evidence="4" id="KW-0720">Serine protease</keyword>
<comment type="similarity">
    <text evidence="1 5">Belongs to the peptidase S8 family.</text>
</comment>
<dbReference type="GO" id="GO:0006508">
    <property type="term" value="P:proteolysis"/>
    <property type="evidence" value="ECO:0007669"/>
    <property type="project" value="UniProtKB-KW"/>
</dbReference>
<dbReference type="SUPFAM" id="SSF52743">
    <property type="entry name" value="Subtilisin-like"/>
    <property type="match status" value="1"/>
</dbReference>
<dbReference type="KEGG" id="csh:Closa_2257"/>
<dbReference type="PROSITE" id="PS00137">
    <property type="entry name" value="SUBTILASE_HIS"/>
    <property type="match status" value="1"/>
</dbReference>
<dbReference type="InterPro" id="IPR022398">
    <property type="entry name" value="Peptidase_S8_His-AS"/>
</dbReference>
<dbReference type="InterPro" id="IPR050131">
    <property type="entry name" value="Peptidase_S8_subtilisin-like"/>
</dbReference>
<dbReference type="Gene3D" id="3.40.50.200">
    <property type="entry name" value="Peptidase S8/S53 domain"/>
    <property type="match status" value="1"/>
</dbReference>
<evidence type="ECO:0000313" key="7">
    <source>
        <dbReference type="EMBL" id="ADL04835.1"/>
    </source>
</evidence>
<organism evidence="7 8">
    <name type="scientific">Lacrimispora saccharolytica (strain ATCC 35040 / DSM 2544 / NRCC 2533 / WM1)</name>
    <name type="common">Clostridium saccharolyticum</name>
    <dbReference type="NCBI Taxonomy" id="610130"/>
    <lineage>
        <taxon>Bacteria</taxon>
        <taxon>Bacillati</taxon>
        <taxon>Bacillota</taxon>
        <taxon>Clostridia</taxon>
        <taxon>Lachnospirales</taxon>
        <taxon>Lachnospiraceae</taxon>
        <taxon>Lacrimispora</taxon>
    </lineage>
</organism>
<dbReference type="GO" id="GO:0004252">
    <property type="term" value="F:serine-type endopeptidase activity"/>
    <property type="evidence" value="ECO:0007669"/>
    <property type="project" value="InterPro"/>
</dbReference>
<comment type="caution">
    <text evidence="5">Lacks conserved residue(s) required for the propagation of feature annotation.</text>
</comment>
<dbReference type="InterPro" id="IPR036852">
    <property type="entry name" value="Peptidase_S8/S53_dom_sf"/>
</dbReference>
<dbReference type="InterPro" id="IPR015500">
    <property type="entry name" value="Peptidase_S8_subtilisin-rel"/>
</dbReference>
<gene>
    <name evidence="7" type="ordered locus">Closa_2257</name>
</gene>
<dbReference type="InterPro" id="IPR000209">
    <property type="entry name" value="Peptidase_S8/S53_dom"/>
</dbReference>
<dbReference type="InterPro" id="IPR023827">
    <property type="entry name" value="Peptidase_S8_Asp-AS"/>
</dbReference>
<feature type="domain" description="Peptidase S8/S53" evidence="6">
    <location>
        <begin position="88"/>
        <end position="285"/>
    </location>
</feature>
<dbReference type="PaxDb" id="610130-Closa_2257"/>
<dbReference type="InterPro" id="IPR034045">
    <property type="entry name" value="Pep_S8_CspA-like"/>
</dbReference>
<evidence type="ECO:0000256" key="2">
    <source>
        <dbReference type="ARBA" id="ARBA00022670"/>
    </source>
</evidence>
<reference evidence="7" key="1">
    <citation type="submission" date="2010-07" db="EMBL/GenBank/DDBJ databases">
        <title>Complete sequence of Clostridium saccharolyticum WM1.</title>
        <authorList>
            <consortium name="US DOE Joint Genome Institute"/>
            <person name="Lucas S."/>
            <person name="Copeland A."/>
            <person name="Lapidus A."/>
            <person name="Cheng J.-F."/>
            <person name="Bruce D."/>
            <person name="Goodwin L."/>
            <person name="Pitluck S."/>
            <person name="Chertkov O."/>
            <person name="Detter J.C."/>
            <person name="Han C."/>
            <person name="Tapia R."/>
            <person name="Land M."/>
            <person name="Hauser L."/>
            <person name="Chang Y.-J."/>
            <person name="Jeffries C."/>
            <person name="Kyrpides N."/>
            <person name="Ivanova N."/>
            <person name="Mikhailova N."/>
            <person name="Mouttaki H."/>
            <person name="Lin L."/>
            <person name="Zhou J."/>
            <person name="Hemme C.L."/>
            <person name="Woyke T."/>
        </authorList>
    </citation>
    <scope>NUCLEOTIDE SEQUENCE [LARGE SCALE GENOMIC DNA]</scope>
    <source>
        <strain evidence="7">WM1</strain>
    </source>
</reference>
<dbReference type="AlphaFoldDB" id="D9R386"/>
<dbReference type="EMBL" id="CP002109">
    <property type="protein sequence ID" value="ADL04835.1"/>
    <property type="molecule type" value="Genomic_DNA"/>
</dbReference>
<dbReference type="PROSITE" id="PS51892">
    <property type="entry name" value="SUBTILASE"/>
    <property type="match status" value="1"/>
</dbReference>
<dbReference type="PROSITE" id="PS00136">
    <property type="entry name" value="SUBTILASE_ASP"/>
    <property type="match status" value="1"/>
</dbReference>
<dbReference type="OrthoDB" id="1875438at2"/>
<dbReference type="InterPro" id="IPR017310">
    <property type="entry name" value="Pept_S8A_subtilisin_clostridia"/>
</dbReference>
<dbReference type="PANTHER" id="PTHR43806:SF11">
    <property type="entry name" value="CEREVISIN-RELATED"/>
    <property type="match status" value="1"/>
</dbReference>
<sequence length="558" mass="61209">MEKILDNNYYDLIISNQVVPSVGIGDDITPLNDRFSLLHVYKKNKQPCDLGQNSYHIFPSLYTLTSTIDAQTSGVCSSMENSDLGLLGQGVIIGIIDTGIDYRHPAFMNRDKTSRILSIWDQTIQEGTPPEGFTYGTEYTKAAINDALRYDMPLSVVPTTDINGHGTAIASIAAGSPNKEQTFRGIVPNADLAVVKLKDAKPNLKRIFSVPEDKLCFQESDIVLGIRYLAGISQRLQRPLAICIALGSSQGSHDGRGVLSAFLESLVQQPDLGVSISAGNEGNSSRHYFNKTSSAPYFNDFQLNIAGVDQQFSMELWAHIPGILSIEIAAPNRETISPVNPSFNECQKFTFQTSQSVVWVNNMIFERESGDQLILLRFENALPGIWYFRVQSLANEPFSFHSWLPSGDLISNGTFFLNSNPDTTITSPGNSRRTLTVTAYNQQTDNILDASGRGYTRSGLVKPELAAPGYLIPCAVPENQYGTLTGTGASAAIAAGTSAIVFEWSQGKGNFTYITGEQVSRILIRAAHRNPAFSYPNNIWGFGQLDVQRLLDRTSQIF</sequence>